<reference evidence="1" key="1">
    <citation type="submission" date="2020-03" db="EMBL/GenBank/DDBJ databases">
        <title>A high-quality chromosome-level genome assembly of a woody plant with both climbing and erect habits, Rhamnella rubrinervis.</title>
        <authorList>
            <person name="Lu Z."/>
            <person name="Yang Y."/>
            <person name="Zhu X."/>
            <person name="Sun Y."/>
        </authorList>
    </citation>
    <scope>NUCLEOTIDE SEQUENCE</scope>
    <source>
        <strain evidence="1">BYM</strain>
        <tissue evidence="1">Leaf</tissue>
    </source>
</reference>
<name>A0A8K0GPD4_9ROSA</name>
<organism evidence="1 2">
    <name type="scientific">Rhamnella rubrinervis</name>
    <dbReference type="NCBI Taxonomy" id="2594499"/>
    <lineage>
        <taxon>Eukaryota</taxon>
        <taxon>Viridiplantae</taxon>
        <taxon>Streptophyta</taxon>
        <taxon>Embryophyta</taxon>
        <taxon>Tracheophyta</taxon>
        <taxon>Spermatophyta</taxon>
        <taxon>Magnoliopsida</taxon>
        <taxon>eudicotyledons</taxon>
        <taxon>Gunneridae</taxon>
        <taxon>Pentapetalae</taxon>
        <taxon>rosids</taxon>
        <taxon>fabids</taxon>
        <taxon>Rosales</taxon>
        <taxon>Rhamnaceae</taxon>
        <taxon>rhamnoid group</taxon>
        <taxon>Rhamneae</taxon>
        <taxon>Rhamnella</taxon>
    </lineage>
</organism>
<dbReference type="PROSITE" id="PS00955">
    <property type="entry name" value="IGP_DEHYDRATASE_2"/>
    <property type="match status" value="1"/>
</dbReference>
<keyword evidence="2" id="KW-1185">Reference proteome</keyword>
<dbReference type="UniPathway" id="UPA00031">
    <property type="reaction ID" value="UER00011"/>
</dbReference>
<dbReference type="OrthoDB" id="2148490at2759"/>
<evidence type="ECO:0000313" key="1">
    <source>
        <dbReference type="EMBL" id="KAF3433599.1"/>
    </source>
</evidence>
<protein>
    <submittedName>
        <fullName evidence="1">Uncharacterized protein</fullName>
    </submittedName>
</protein>
<dbReference type="GO" id="GO:0000105">
    <property type="term" value="P:L-histidine biosynthetic process"/>
    <property type="evidence" value="ECO:0007669"/>
    <property type="project" value="UniProtKB-UniPathway"/>
</dbReference>
<dbReference type="SUPFAM" id="SSF54211">
    <property type="entry name" value="Ribosomal protein S5 domain 2-like"/>
    <property type="match status" value="1"/>
</dbReference>
<accession>A0A8K0GPD4</accession>
<dbReference type="AlphaFoldDB" id="A0A8K0GPD4"/>
<dbReference type="InterPro" id="IPR038494">
    <property type="entry name" value="IGPD_sf"/>
</dbReference>
<dbReference type="GO" id="GO:0004424">
    <property type="term" value="F:imidazoleglycerol-phosphate dehydratase activity"/>
    <property type="evidence" value="ECO:0007669"/>
    <property type="project" value="InterPro"/>
</dbReference>
<dbReference type="EMBL" id="VOIH02000011">
    <property type="protein sequence ID" value="KAF3433599.1"/>
    <property type="molecule type" value="Genomic_DNA"/>
</dbReference>
<dbReference type="InterPro" id="IPR020568">
    <property type="entry name" value="Ribosomal_Su5_D2-typ_SF"/>
</dbReference>
<sequence>MSYVPQCNMQGLEGNPMPGTMKNVSRGLAAITVLFTMSFPKLCAHQRDVQGYTYSQSFKKPSAVTQEPTSLTVESSKLVGRNPHHIVEATFKAFARALQQAYVEQDTATRVQKLIFVLVTEFVVKDLGALYYFLGVGIHHVTTPFPKSGDPTKGMSQRYASEMIYQRAVLFRQN</sequence>
<evidence type="ECO:0000313" key="2">
    <source>
        <dbReference type="Proteomes" id="UP000796880"/>
    </source>
</evidence>
<dbReference type="InterPro" id="IPR020565">
    <property type="entry name" value="ImidazoleglycerP_deHydtase_CS"/>
</dbReference>
<dbReference type="Proteomes" id="UP000796880">
    <property type="component" value="Unassembled WGS sequence"/>
</dbReference>
<gene>
    <name evidence="1" type="ORF">FNV43_RR24701</name>
</gene>
<dbReference type="Gene3D" id="3.30.230.40">
    <property type="entry name" value="Imidazole glycerol phosphate dehydratase, domain 1"/>
    <property type="match status" value="1"/>
</dbReference>
<comment type="caution">
    <text evidence="1">The sequence shown here is derived from an EMBL/GenBank/DDBJ whole genome shotgun (WGS) entry which is preliminary data.</text>
</comment>
<proteinExistence type="predicted"/>